<dbReference type="InterPro" id="IPR051016">
    <property type="entry name" value="Diverse_Substrate_AcTransf"/>
</dbReference>
<evidence type="ECO:0000256" key="2">
    <source>
        <dbReference type="ARBA" id="ARBA00022679"/>
    </source>
</evidence>
<keyword evidence="2 5" id="KW-0808">Transferase</keyword>
<feature type="domain" description="N-acetyltransferase" evidence="4">
    <location>
        <begin position="11"/>
        <end position="177"/>
    </location>
</feature>
<protein>
    <submittedName>
        <fullName evidence="5">Spermidine/spermine N1-acetyltransferase 1</fullName>
    </submittedName>
</protein>
<evidence type="ECO:0000313" key="5">
    <source>
        <dbReference type="EMBL" id="DAA34842.1"/>
    </source>
</evidence>
<evidence type="ECO:0000256" key="1">
    <source>
        <dbReference type="ARBA" id="ARBA00008694"/>
    </source>
</evidence>
<dbReference type="PROSITE" id="PS51186">
    <property type="entry name" value="GNAT"/>
    <property type="match status" value="1"/>
</dbReference>
<dbReference type="SUPFAM" id="SSF55729">
    <property type="entry name" value="Acyl-CoA N-acyltransferases (Nat)"/>
    <property type="match status" value="1"/>
</dbReference>
<evidence type="ECO:0000259" key="4">
    <source>
        <dbReference type="PROSITE" id="PS51186"/>
    </source>
</evidence>
<organism evidence="5">
    <name type="scientific">Ciona intestinalis</name>
    <name type="common">Transparent sea squirt</name>
    <name type="synonym">Ascidia intestinalis</name>
    <dbReference type="NCBI Taxonomy" id="7719"/>
    <lineage>
        <taxon>Eukaryota</taxon>
        <taxon>Metazoa</taxon>
        <taxon>Chordata</taxon>
        <taxon>Tunicata</taxon>
        <taxon>Ascidiacea</taxon>
        <taxon>Phlebobranchia</taxon>
        <taxon>Cionidae</taxon>
        <taxon>Ciona</taxon>
    </lineage>
</organism>
<keyword evidence="3" id="KW-0012">Acyltransferase</keyword>
<dbReference type="PANTHER" id="PTHR10545:SF29">
    <property type="entry name" value="GH14572P-RELATED"/>
    <property type="match status" value="1"/>
</dbReference>
<dbReference type="EMBL" id="BK001360">
    <property type="protein sequence ID" value="DAA34842.1"/>
    <property type="molecule type" value="mRNA"/>
</dbReference>
<dbReference type="Pfam" id="PF00583">
    <property type="entry name" value="Acetyltransf_1"/>
    <property type="match status" value="1"/>
</dbReference>
<name>F7VJJ6_CIOIN</name>
<comment type="similarity">
    <text evidence="1">Belongs to the acetyltransferase family.</text>
</comment>
<dbReference type="InterPro" id="IPR016181">
    <property type="entry name" value="Acyl_CoA_acyltransferase"/>
</dbReference>
<evidence type="ECO:0000256" key="3">
    <source>
        <dbReference type="ARBA" id="ARBA00023315"/>
    </source>
</evidence>
<proteinExistence type="evidence at transcript level"/>
<gene>
    <name evidence="5" type="primary">SSAT-1</name>
</gene>
<dbReference type="CDD" id="cd04301">
    <property type="entry name" value="NAT_SF"/>
    <property type="match status" value="1"/>
</dbReference>
<dbReference type="PANTHER" id="PTHR10545">
    <property type="entry name" value="DIAMINE N-ACETYLTRANSFERASE"/>
    <property type="match status" value="1"/>
</dbReference>
<accession>F7VJJ6</accession>
<reference evidence="5" key="1">
    <citation type="journal article" date="2003" name="Biochem. J.">
        <title>Genomic identification and biochemical characterization of a second spermidine/spermine N1-acetyltransferase.</title>
        <authorList>
            <person name="Chen Y."/>
            <person name="Vujcic S."/>
            <person name="Liang P."/>
            <person name="Diegelman P."/>
            <person name="Kramer D.L."/>
            <person name="Porter C.W."/>
        </authorList>
    </citation>
    <scope>NUCLEOTIDE SEQUENCE</scope>
</reference>
<sequence>MEKQSGHEELYNIRRAKKTDCEEIVGMIRGMAVEENMEDQFKMTAEVLMKDGFESDPPCFSSFVAETKKGNEVVAYTIFVMQYSTWNGKIIYLEDVFVKQNHRNRGLATKLIQKVNEFSVKTGCQQFRLACLNWNKNAMRLYKNLGCRDLTEEEQWHMLRFDNDVMHNMYKESKHAEKN</sequence>
<dbReference type="Gene3D" id="3.40.630.30">
    <property type="match status" value="1"/>
</dbReference>
<dbReference type="GO" id="GO:0008080">
    <property type="term" value="F:N-acetyltransferase activity"/>
    <property type="evidence" value="ECO:0007669"/>
    <property type="project" value="UniProtKB-ARBA"/>
</dbReference>
<dbReference type="InterPro" id="IPR000182">
    <property type="entry name" value="GNAT_dom"/>
</dbReference>
<dbReference type="FunFam" id="3.40.630.30:FF:000064">
    <property type="entry name" value="GNAT family acetyltransferase"/>
    <property type="match status" value="1"/>
</dbReference>
<dbReference type="AlphaFoldDB" id="F7VJJ6"/>